<keyword evidence="2" id="KW-0238">DNA-binding</keyword>
<dbReference type="Proteomes" id="UP000029567">
    <property type="component" value="Unassembled WGS sequence"/>
</dbReference>
<dbReference type="RefSeq" id="WP_034383421.1">
    <property type="nucleotide sequence ID" value="NZ_AWTN01000142.1"/>
</dbReference>
<evidence type="ECO:0000313" key="7">
    <source>
        <dbReference type="Proteomes" id="UP000029567"/>
    </source>
</evidence>
<name>A0A0E3BDP0_9BURK</name>
<dbReference type="InterPro" id="IPR014757">
    <property type="entry name" value="Tscrpt_reg_IclR_C"/>
</dbReference>
<evidence type="ECO:0000256" key="2">
    <source>
        <dbReference type="ARBA" id="ARBA00023125"/>
    </source>
</evidence>
<dbReference type="PROSITE" id="PS51077">
    <property type="entry name" value="HTH_ICLR"/>
    <property type="match status" value="1"/>
</dbReference>
<accession>A0A0E3BDP0</accession>
<dbReference type="InterPro" id="IPR036388">
    <property type="entry name" value="WH-like_DNA-bd_sf"/>
</dbReference>
<proteinExistence type="predicted"/>
<dbReference type="GO" id="GO:0003700">
    <property type="term" value="F:DNA-binding transcription factor activity"/>
    <property type="evidence" value="ECO:0007669"/>
    <property type="project" value="TreeGrafter"/>
</dbReference>
<dbReference type="Gene3D" id="1.10.10.10">
    <property type="entry name" value="Winged helix-like DNA-binding domain superfamily/Winged helix DNA-binding domain"/>
    <property type="match status" value="1"/>
</dbReference>
<dbReference type="PANTHER" id="PTHR30136:SF35">
    <property type="entry name" value="HTH-TYPE TRANSCRIPTIONAL REGULATOR RV1719"/>
    <property type="match status" value="1"/>
</dbReference>
<dbReference type="AlphaFoldDB" id="A0A0E3BDP0"/>
<evidence type="ECO:0000313" key="6">
    <source>
        <dbReference type="EMBL" id="KGG83099.1"/>
    </source>
</evidence>
<dbReference type="SMART" id="SM00346">
    <property type="entry name" value="HTH_ICLR"/>
    <property type="match status" value="1"/>
</dbReference>
<evidence type="ECO:0000259" key="5">
    <source>
        <dbReference type="PROSITE" id="PS51078"/>
    </source>
</evidence>
<dbReference type="InterPro" id="IPR036390">
    <property type="entry name" value="WH_DNA-bd_sf"/>
</dbReference>
<evidence type="ECO:0000256" key="1">
    <source>
        <dbReference type="ARBA" id="ARBA00023015"/>
    </source>
</evidence>
<dbReference type="Pfam" id="PF09339">
    <property type="entry name" value="HTH_IclR"/>
    <property type="match status" value="1"/>
</dbReference>
<gene>
    <name evidence="6" type="ORF">P245_25395</name>
</gene>
<dbReference type="InterPro" id="IPR050707">
    <property type="entry name" value="HTH_MetabolicPath_Reg"/>
</dbReference>
<dbReference type="GO" id="GO:0003677">
    <property type="term" value="F:DNA binding"/>
    <property type="evidence" value="ECO:0007669"/>
    <property type="project" value="UniProtKB-KW"/>
</dbReference>
<comment type="caution">
    <text evidence="6">The sequence shown here is derived from an EMBL/GenBank/DDBJ whole genome shotgun (WGS) entry which is preliminary data.</text>
</comment>
<evidence type="ECO:0000256" key="3">
    <source>
        <dbReference type="ARBA" id="ARBA00023163"/>
    </source>
</evidence>
<sequence>MSDSPDTDDRHQGGIQVIARAGRIMRALSAHSHLSGMSLAAIAAEVDLPRSTVQRIINALVAENIVEPAGPTGFRMGPALGQMLYTAQSDVVPVLKPHVQQLSAKLQETVCLARLQMHKLHIVDAVVGEQVLRVVPHLGITPPLEITAAGKVLLARMDEESLQAWAQQEMQENPQQAAALLPSLETVRQQGYALDQDQIIAGISDIAVAINTYRGAYAMMVLAPTARMQTQLERFKQELFSLRTHLEKLLNSPAAGR</sequence>
<feature type="domain" description="IclR-ED" evidence="5">
    <location>
        <begin position="72"/>
        <end position="257"/>
    </location>
</feature>
<protein>
    <submittedName>
        <fullName evidence="6">Transcriptional regulator</fullName>
    </submittedName>
</protein>
<dbReference type="PANTHER" id="PTHR30136">
    <property type="entry name" value="HELIX-TURN-HELIX TRANSCRIPTIONAL REGULATOR, ICLR FAMILY"/>
    <property type="match status" value="1"/>
</dbReference>
<dbReference type="PROSITE" id="PS51078">
    <property type="entry name" value="ICLR_ED"/>
    <property type="match status" value="1"/>
</dbReference>
<feature type="domain" description="HTH iclR-type" evidence="4">
    <location>
        <begin position="15"/>
        <end position="78"/>
    </location>
</feature>
<dbReference type="SUPFAM" id="SSF55781">
    <property type="entry name" value="GAF domain-like"/>
    <property type="match status" value="1"/>
</dbReference>
<dbReference type="Pfam" id="PF01614">
    <property type="entry name" value="IclR_C"/>
    <property type="match status" value="1"/>
</dbReference>
<keyword evidence="3" id="KW-0804">Transcription</keyword>
<dbReference type="InterPro" id="IPR029016">
    <property type="entry name" value="GAF-like_dom_sf"/>
</dbReference>
<dbReference type="InterPro" id="IPR005471">
    <property type="entry name" value="Tscrpt_reg_IclR_N"/>
</dbReference>
<dbReference type="SUPFAM" id="SSF46785">
    <property type="entry name" value="Winged helix' DNA-binding domain"/>
    <property type="match status" value="1"/>
</dbReference>
<dbReference type="Gene3D" id="3.30.450.40">
    <property type="match status" value="1"/>
</dbReference>
<dbReference type="GO" id="GO:0045892">
    <property type="term" value="P:negative regulation of DNA-templated transcription"/>
    <property type="evidence" value="ECO:0007669"/>
    <property type="project" value="TreeGrafter"/>
</dbReference>
<evidence type="ECO:0000259" key="4">
    <source>
        <dbReference type="PROSITE" id="PS51077"/>
    </source>
</evidence>
<dbReference type="EMBL" id="AWTN01000142">
    <property type="protein sequence ID" value="KGG83099.1"/>
    <property type="molecule type" value="Genomic_DNA"/>
</dbReference>
<keyword evidence="1" id="KW-0805">Transcription regulation</keyword>
<reference evidence="6 7" key="1">
    <citation type="submission" date="2013-09" db="EMBL/GenBank/DDBJ databases">
        <title>High correlation between genotypes and phenotypes of environmental bacteria Comamonas testosteroni strains.</title>
        <authorList>
            <person name="Liu L."/>
            <person name="Zhu W."/>
            <person name="Xia X."/>
            <person name="Xu B."/>
            <person name="Luo M."/>
            <person name="Wang G."/>
        </authorList>
    </citation>
    <scope>NUCLEOTIDE SEQUENCE [LARGE SCALE GENOMIC DNA]</scope>
    <source>
        <strain evidence="6 7">JL14</strain>
    </source>
</reference>
<organism evidence="6 7">
    <name type="scientific">Comamonas thiooxydans</name>
    <dbReference type="NCBI Taxonomy" id="363952"/>
    <lineage>
        <taxon>Bacteria</taxon>
        <taxon>Pseudomonadati</taxon>
        <taxon>Pseudomonadota</taxon>
        <taxon>Betaproteobacteria</taxon>
        <taxon>Burkholderiales</taxon>
        <taxon>Comamonadaceae</taxon>
        <taxon>Comamonas</taxon>
    </lineage>
</organism>